<organism evidence="1 2">
    <name type="scientific">Dreissena polymorpha</name>
    <name type="common">Zebra mussel</name>
    <name type="synonym">Mytilus polymorpha</name>
    <dbReference type="NCBI Taxonomy" id="45954"/>
    <lineage>
        <taxon>Eukaryota</taxon>
        <taxon>Metazoa</taxon>
        <taxon>Spiralia</taxon>
        <taxon>Lophotrochozoa</taxon>
        <taxon>Mollusca</taxon>
        <taxon>Bivalvia</taxon>
        <taxon>Autobranchia</taxon>
        <taxon>Heteroconchia</taxon>
        <taxon>Euheterodonta</taxon>
        <taxon>Imparidentia</taxon>
        <taxon>Neoheterodontei</taxon>
        <taxon>Myida</taxon>
        <taxon>Dreissenoidea</taxon>
        <taxon>Dreissenidae</taxon>
        <taxon>Dreissena</taxon>
    </lineage>
</organism>
<dbReference type="AlphaFoldDB" id="A0A9D4CC66"/>
<dbReference type="EMBL" id="JAIWYP010000013">
    <property type="protein sequence ID" value="KAH3720778.1"/>
    <property type="molecule type" value="Genomic_DNA"/>
</dbReference>
<gene>
    <name evidence="1" type="ORF">DPMN_063682</name>
</gene>
<proteinExistence type="predicted"/>
<sequence length="59" mass="6808">MLWAIAFLIEGTDLKTILETFHGENAIVHIMTGKAVQRNFRVNFRVDKCLRNQFISGRS</sequence>
<reference evidence="1" key="1">
    <citation type="journal article" date="2019" name="bioRxiv">
        <title>The Genome of the Zebra Mussel, Dreissena polymorpha: A Resource for Invasive Species Research.</title>
        <authorList>
            <person name="McCartney M.A."/>
            <person name="Auch B."/>
            <person name="Kono T."/>
            <person name="Mallez S."/>
            <person name="Zhang Y."/>
            <person name="Obille A."/>
            <person name="Becker A."/>
            <person name="Abrahante J.E."/>
            <person name="Garbe J."/>
            <person name="Badalamenti J.P."/>
            <person name="Herman A."/>
            <person name="Mangelson H."/>
            <person name="Liachko I."/>
            <person name="Sullivan S."/>
            <person name="Sone E.D."/>
            <person name="Koren S."/>
            <person name="Silverstein K.A.T."/>
            <person name="Beckman K.B."/>
            <person name="Gohl D.M."/>
        </authorList>
    </citation>
    <scope>NUCLEOTIDE SEQUENCE</scope>
    <source>
        <strain evidence="1">Duluth1</strain>
        <tissue evidence="1">Whole animal</tissue>
    </source>
</reference>
<evidence type="ECO:0000313" key="1">
    <source>
        <dbReference type="EMBL" id="KAH3720778.1"/>
    </source>
</evidence>
<keyword evidence="2" id="KW-1185">Reference proteome</keyword>
<name>A0A9D4CC66_DREPO</name>
<reference evidence="1" key="2">
    <citation type="submission" date="2020-11" db="EMBL/GenBank/DDBJ databases">
        <authorList>
            <person name="McCartney M.A."/>
            <person name="Auch B."/>
            <person name="Kono T."/>
            <person name="Mallez S."/>
            <person name="Becker A."/>
            <person name="Gohl D.M."/>
            <person name="Silverstein K.A.T."/>
            <person name="Koren S."/>
            <person name="Bechman K.B."/>
            <person name="Herman A."/>
            <person name="Abrahante J.E."/>
            <person name="Garbe J."/>
        </authorList>
    </citation>
    <scope>NUCLEOTIDE SEQUENCE</scope>
    <source>
        <strain evidence="1">Duluth1</strain>
        <tissue evidence="1">Whole animal</tissue>
    </source>
</reference>
<evidence type="ECO:0000313" key="2">
    <source>
        <dbReference type="Proteomes" id="UP000828390"/>
    </source>
</evidence>
<comment type="caution">
    <text evidence="1">The sequence shown here is derived from an EMBL/GenBank/DDBJ whole genome shotgun (WGS) entry which is preliminary data.</text>
</comment>
<accession>A0A9D4CC66</accession>
<protein>
    <submittedName>
        <fullName evidence="1">Uncharacterized protein</fullName>
    </submittedName>
</protein>
<dbReference type="Proteomes" id="UP000828390">
    <property type="component" value="Unassembled WGS sequence"/>
</dbReference>